<keyword evidence="3" id="KW-1185">Reference proteome</keyword>
<protein>
    <recommendedName>
        <fullName evidence="4">VCBS repeat-containing protein</fullName>
    </recommendedName>
</protein>
<comment type="caution">
    <text evidence="2">The sequence shown here is derived from an EMBL/GenBank/DDBJ whole genome shotgun (WGS) entry which is preliminary data.</text>
</comment>
<dbReference type="Gene3D" id="2.130.10.130">
    <property type="entry name" value="Integrin alpha, N-terminal"/>
    <property type="match status" value="2"/>
</dbReference>
<organism evidence="2 3">
    <name type="scientific">Neolewinella marina</name>
    <dbReference type="NCBI Taxonomy" id="438751"/>
    <lineage>
        <taxon>Bacteria</taxon>
        <taxon>Pseudomonadati</taxon>
        <taxon>Bacteroidota</taxon>
        <taxon>Saprospiria</taxon>
        <taxon>Saprospirales</taxon>
        <taxon>Lewinellaceae</taxon>
        <taxon>Neolewinella</taxon>
    </lineage>
</organism>
<dbReference type="SUPFAM" id="SSF69318">
    <property type="entry name" value="Integrin alpha N-terminal domain"/>
    <property type="match status" value="1"/>
</dbReference>
<dbReference type="AlphaFoldDB" id="A0A2G0CJN2"/>
<evidence type="ECO:0000313" key="2">
    <source>
        <dbReference type="EMBL" id="PHL00131.1"/>
    </source>
</evidence>
<dbReference type="PANTHER" id="PTHR46580:SF4">
    <property type="entry name" value="ATP_GTP-BINDING PROTEIN"/>
    <property type="match status" value="1"/>
</dbReference>
<dbReference type="InterPro" id="IPR028994">
    <property type="entry name" value="Integrin_alpha_N"/>
</dbReference>
<dbReference type="PANTHER" id="PTHR46580">
    <property type="entry name" value="SENSOR KINASE-RELATED"/>
    <property type="match status" value="1"/>
</dbReference>
<evidence type="ECO:0008006" key="4">
    <source>
        <dbReference type="Google" id="ProtNLM"/>
    </source>
</evidence>
<dbReference type="Proteomes" id="UP000226437">
    <property type="component" value="Unassembled WGS sequence"/>
</dbReference>
<keyword evidence="1" id="KW-0732">Signal</keyword>
<evidence type="ECO:0000256" key="1">
    <source>
        <dbReference type="ARBA" id="ARBA00022729"/>
    </source>
</evidence>
<accession>A0A2G0CJN2</accession>
<dbReference type="EMBL" id="PDLO01000001">
    <property type="protein sequence ID" value="PHL00131.1"/>
    <property type="molecule type" value="Genomic_DNA"/>
</dbReference>
<sequence length="509" mass="55422">MRKLPLYGFLLGLGVLLLGRCTPKPQARELVERHCGSCHLPPDPAALPRAIWEQRVLPEMGARMGMRSMTYDPAGQLAPEEYDLAVAHGFYPDLPTLSYDDWTAIQAYILERAPAALPPPPALPLDSLPGFAPRFIDVDGKGGSLVTFLAPGPDGLAIGDGYGQLHLLDPTGKLHKHHGLTLPLVHYQPTPTGDLLLEIGNIYPTEARNGKLYRVADGRSEVVADSLHRPVHLLVEDLDGDGQAEIVVSEFGNYSGALTLLRPEGRGGYTRSRLLGAAGATRVVATDLNRDGRQDLVVLHAQGDEGIDALYQRPDGGFSREQLLRFSPVWGTSWFELVDYDRDGDLDLVTVHGDNADYSNVRKPYHGLRIFANAGDQTFSEVYFQPLPGATRVVARDFDADGDLDLAVACNFADYATRPEASFVYLEGTPPHPADGTPTFRAFTTPAALEGRWLILEAGDFDGDGDDDIALGSFTLNPAPVPDSLETRWREGTTDVLLLENLREGTLVE</sequence>
<name>A0A2G0CJN2_9BACT</name>
<dbReference type="Pfam" id="PF13517">
    <property type="entry name" value="FG-GAP_3"/>
    <property type="match status" value="1"/>
</dbReference>
<reference evidence="2 3" key="1">
    <citation type="submission" date="2017-10" db="EMBL/GenBank/DDBJ databases">
        <title>The draft genome sequence of Lewinella marina KCTC 32374.</title>
        <authorList>
            <person name="Wang K."/>
        </authorList>
    </citation>
    <scope>NUCLEOTIDE SEQUENCE [LARGE SCALE GENOMIC DNA]</scope>
    <source>
        <strain evidence="2 3">MKG-38</strain>
    </source>
</reference>
<dbReference type="InterPro" id="IPR013517">
    <property type="entry name" value="FG-GAP"/>
</dbReference>
<proteinExistence type="predicted"/>
<dbReference type="OrthoDB" id="1391917at2"/>
<gene>
    <name evidence="2" type="ORF">CGL56_03555</name>
</gene>
<dbReference type="RefSeq" id="WP_099105109.1">
    <property type="nucleotide sequence ID" value="NZ_JAATJF010000001.1"/>
</dbReference>
<evidence type="ECO:0000313" key="3">
    <source>
        <dbReference type="Proteomes" id="UP000226437"/>
    </source>
</evidence>